<dbReference type="GO" id="GO:0003729">
    <property type="term" value="F:mRNA binding"/>
    <property type="evidence" value="ECO:0007669"/>
    <property type="project" value="TreeGrafter"/>
</dbReference>
<name>A0A2V2N703_9EURY</name>
<dbReference type="PANTHER" id="PTHR12789">
    <property type="entry name" value="DENSITY-REGULATED PROTEIN HOMOLOG"/>
    <property type="match status" value="1"/>
</dbReference>
<dbReference type="GO" id="GO:0002188">
    <property type="term" value="P:translation reinitiation"/>
    <property type="evidence" value="ECO:0007669"/>
    <property type="project" value="UniProtKB-UniRule"/>
</dbReference>
<accession>A0A2V2N703</accession>
<dbReference type="FunFam" id="3.30.780.10:FF:000006">
    <property type="entry name" value="Protein translation factor SUI1 homolog"/>
    <property type="match status" value="1"/>
</dbReference>
<dbReference type="InterPro" id="IPR050318">
    <property type="entry name" value="DENR/SUI1_TIF"/>
</dbReference>
<feature type="domain" description="SUI1" evidence="6">
    <location>
        <begin position="28"/>
        <end position="94"/>
    </location>
</feature>
<dbReference type="GO" id="GO:0001731">
    <property type="term" value="P:formation of translation preinitiation complex"/>
    <property type="evidence" value="ECO:0007669"/>
    <property type="project" value="UniProtKB-UniRule"/>
</dbReference>
<dbReference type="NCBIfam" id="NF002096">
    <property type="entry name" value="PRK00939.1"/>
    <property type="match status" value="1"/>
</dbReference>
<dbReference type="InterPro" id="IPR005872">
    <property type="entry name" value="SUI1_arc_bac"/>
</dbReference>
<dbReference type="Pfam" id="PF01253">
    <property type="entry name" value="SUI1"/>
    <property type="match status" value="1"/>
</dbReference>
<evidence type="ECO:0000313" key="7">
    <source>
        <dbReference type="EMBL" id="PWR75619.1"/>
    </source>
</evidence>
<evidence type="ECO:0000256" key="1">
    <source>
        <dbReference type="ARBA" id="ARBA00005422"/>
    </source>
</evidence>
<evidence type="ECO:0000256" key="5">
    <source>
        <dbReference type="PIRNR" id="PIRNR037511"/>
    </source>
</evidence>
<dbReference type="HAMAP" id="MF_00604">
    <property type="entry name" value="SUI1"/>
    <property type="match status" value="1"/>
</dbReference>
<comment type="similarity">
    <text evidence="1 4 5">Belongs to the SUI1 family.</text>
</comment>
<dbReference type="NCBIfam" id="TIGR01158">
    <property type="entry name" value="SUI1_rel"/>
    <property type="match status" value="1"/>
</dbReference>
<evidence type="ECO:0000256" key="4">
    <source>
        <dbReference type="HAMAP-Rule" id="MF_00604"/>
    </source>
</evidence>
<dbReference type="SUPFAM" id="SSF55159">
    <property type="entry name" value="eIF1-like"/>
    <property type="match status" value="1"/>
</dbReference>
<organism evidence="7 8">
    <name type="scientific">Methanospirillum stamsii</name>
    <dbReference type="NCBI Taxonomy" id="1277351"/>
    <lineage>
        <taxon>Archaea</taxon>
        <taxon>Methanobacteriati</taxon>
        <taxon>Methanobacteriota</taxon>
        <taxon>Stenosarchaea group</taxon>
        <taxon>Methanomicrobia</taxon>
        <taxon>Methanomicrobiales</taxon>
        <taxon>Methanospirillaceae</taxon>
        <taxon>Methanospirillum</taxon>
    </lineage>
</organism>
<dbReference type="GO" id="GO:0003743">
    <property type="term" value="F:translation initiation factor activity"/>
    <property type="evidence" value="ECO:0007669"/>
    <property type="project" value="UniProtKB-UniRule"/>
</dbReference>
<keyword evidence="2 4" id="KW-0810">Translation regulation</keyword>
<proteinExistence type="inferred from homology"/>
<dbReference type="InterPro" id="IPR022851">
    <property type="entry name" value="SUI1_arc"/>
</dbReference>
<reference evidence="7 8" key="1">
    <citation type="submission" date="2018-05" db="EMBL/GenBank/DDBJ databases">
        <title>Draft genome of Methanospirillum stamsii Pt1.</title>
        <authorList>
            <person name="Dueholm M.S."/>
            <person name="Nielsen P.H."/>
            <person name="Bakmann L.F."/>
            <person name="Otzen D.E."/>
        </authorList>
    </citation>
    <scope>NUCLEOTIDE SEQUENCE [LARGE SCALE GENOMIC DNA]</scope>
    <source>
        <strain evidence="7 8">Pt1</strain>
    </source>
</reference>
<dbReference type="Proteomes" id="UP000245934">
    <property type="component" value="Unassembled WGS sequence"/>
</dbReference>
<dbReference type="PROSITE" id="PS50296">
    <property type="entry name" value="SUI1"/>
    <property type="match status" value="1"/>
</dbReference>
<dbReference type="InterPro" id="IPR001950">
    <property type="entry name" value="SUI1"/>
</dbReference>
<dbReference type="Gene3D" id="3.30.780.10">
    <property type="entry name" value="SUI1-like domain"/>
    <property type="match status" value="1"/>
</dbReference>
<protein>
    <recommendedName>
        <fullName evidence="4 5">Protein translation factor SUI1 homolog</fullName>
    </recommendedName>
</protein>
<evidence type="ECO:0000256" key="3">
    <source>
        <dbReference type="ARBA" id="ARBA00022917"/>
    </source>
</evidence>
<keyword evidence="3 4" id="KW-0648">Protein biosynthesis</keyword>
<keyword evidence="8" id="KW-1185">Reference proteome</keyword>
<evidence type="ECO:0000313" key="8">
    <source>
        <dbReference type="Proteomes" id="UP000245934"/>
    </source>
</evidence>
<dbReference type="RefSeq" id="WP_109939684.1">
    <property type="nucleotide sequence ID" value="NZ_CP176366.1"/>
</dbReference>
<dbReference type="OrthoDB" id="11182at2157"/>
<comment type="caution">
    <text evidence="7">The sequence shown here is derived from an EMBL/GenBank/DDBJ whole genome shotgun (WGS) entry which is preliminary data.</text>
</comment>
<dbReference type="PIRSF" id="PIRSF037511">
    <property type="entry name" value="Transl_init_SUI1_pro"/>
    <property type="match status" value="1"/>
</dbReference>
<dbReference type="GO" id="GO:0006417">
    <property type="term" value="P:regulation of translation"/>
    <property type="evidence" value="ECO:0007669"/>
    <property type="project" value="UniProtKB-UniRule"/>
</dbReference>
<sequence length="102" mass="11209">MNGGICSICGLPKELCICEEVAKEQQRINVKVNKRRYGKEVTVIEGLDPTDIDLEDLSKFMKSKLACGGTVKGNSIELQGNHRERVVNLLGTKGYAVDNISK</sequence>
<dbReference type="PANTHER" id="PTHR12789:SF0">
    <property type="entry name" value="DENSITY-REGULATED PROTEIN"/>
    <property type="match status" value="1"/>
</dbReference>
<evidence type="ECO:0000256" key="2">
    <source>
        <dbReference type="ARBA" id="ARBA00022845"/>
    </source>
</evidence>
<gene>
    <name evidence="7" type="primary">yciH</name>
    <name evidence="7" type="ORF">DLD82_03275</name>
</gene>
<evidence type="ECO:0000259" key="6">
    <source>
        <dbReference type="PROSITE" id="PS50296"/>
    </source>
</evidence>
<dbReference type="CDD" id="cd11567">
    <property type="entry name" value="YciH_like"/>
    <property type="match status" value="1"/>
</dbReference>
<dbReference type="EMBL" id="QGMZ01000008">
    <property type="protein sequence ID" value="PWR75619.1"/>
    <property type="molecule type" value="Genomic_DNA"/>
</dbReference>
<dbReference type="AlphaFoldDB" id="A0A2V2N703"/>
<dbReference type="InterPro" id="IPR036877">
    <property type="entry name" value="SUI1_dom_sf"/>
</dbReference>
<dbReference type="GeneID" id="97609381"/>